<evidence type="ECO:0000256" key="6">
    <source>
        <dbReference type="ARBA" id="ARBA00023274"/>
    </source>
</evidence>
<dbReference type="PANTHER" id="PTHR13305">
    <property type="entry name" value="RIBOSOME BIOGENESIS PROTEIN NOP10"/>
    <property type="match status" value="1"/>
</dbReference>
<feature type="region of interest" description="Disordered" evidence="8">
    <location>
        <begin position="213"/>
        <end position="234"/>
    </location>
</feature>
<comment type="similarity">
    <text evidence="2">Belongs to the NOP10 family.</text>
</comment>
<keyword evidence="3" id="KW-0690">Ribosome biogenesis</keyword>
<name>Q6K950_ORYSJ</name>
<dbReference type="Proteomes" id="UP000000763">
    <property type="component" value="Chromosome 2"/>
</dbReference>
<dbReference type="SUPFAM" id="SSF144210">
    <property type="entry name" value="Nop10-like SnoRNP"/>
    <property type="match status" value="1"/>
</dbReference>
<evidence type="ECO:0000313" key="10">
    <source>
        <dbReference type="EMBL" id="BAD21599.1"/>
    </source>
</evidence>
<feature type="compositionally biased region" description="Pro residues" evidence="8">
    <location>
        <begin position="42"/>
        <end position="54"/>
    </location>
</feature>
<evidence type="ECO:0000313" key="9">
    <source>
        <dbReference type="EMBL" id="BAD21457.1"/>
    </source>
</evidence>
<evidence type="ECO:0000256" key="1">
    <source>
        <dbReference type="ARBA" id="ARBA00004604"/>
    </source>
</evidence>
<protein>
    <recommendedName>
        <fullName evidence="7">Nucleolar protein 10</fullName>
    </recommendedName>
</protein>
<keyword evidence="5" id="KW-0539">Nucleus</keyword>
<evidence type="ECO:0000256" key="7">
    <source>
        <dbReference type="ARBA" id="ARBA00030185"/>
    </source>
</evidence>
<accession>Q6K950</accession>
<sequence length="258" mass="28468">MAVSPVRGVRSLPSHSTASRRQRSRDASRQAGRRRDSGAPAPATPPGWPAPAVPPGARAQPWRRRRAGARTDTSSLRPAAPSGHRLVASRRPQSCSRRPGVPLPAPAPPEPDGRRCQRLAQQRPVGSRPGRPAAGATPSPALRLSGLRPNTGFKPINTASTPTPATSPTQPNRQLRKTEQSRLTYLFFRLRRSKMYLQYYINEKGDKVYTTKKESPLGVPTQSAHPARFSPDDKYSRQRYLLKKRFGLLPTQKPAPKY</sequence>
<dbReference type="GO" id="GO:1990904">
    <property type="term" value="C:ribonucleoprotein complex"/>
    <property type="evidence" value="ECO:0007669"/>
    <property type="project" value="UniProtKB-KW"/>
</dbReference>
<dbReference type="Gene3D" id="2.20.28.40">
    <property type="entry name" value="H/ACA ribonucleoprotein complex, subunit Nop10"/>
    <property type="match status" value="1"/>
</dbReference>
<dbReference type="InterPro" id="IPR007264">
    <property type="entry name" value="H/ACA_rnp_Nop10"/>
</dbReference>
<dbReference type="Pfam" id="PF04135">
    <property type="entry name" value="Nop10p"/>
    <property type="match status" value="1"/>
</dbReference>
<dbReference type="InterPro" id="IPR036756">
    <property type="entry name" value="H/ACA_rnp_Nop10_sf"/>
</dbReference>
<feature type="region of interest" description="Disordered" evidence="8">
    <location>
        <begin position="1"/>
        <end position="178"/>
    </location>
</feature>
<dbReference type="PANTHER" id="PTHR13305:SF0">
    <property type="entry name" value="H_ACA RIBONUCLEOPROTEIN COMPLEX SUBUNIT 3"/>
    <property type="match status" value="1"/>
</dbReference>
<dbReference type="GO" id="GO:0005730">
    <property type="term" value="C:nucleolus"/>
    <property type="evidence" value="ECO:0007669"/>
    <property type="project" value="UniProtKB-SubCell"/>
</dbReference>
<evidence type="ECO:0000256" key="2">
    <source>
        <dbReference type="ARBA" id="ARBA00009462"/>
    </source>
</evidence>
<dbReference type="EMBL" id="AP004083">
    <property type="protein sequence ID" value="BAD21599.1"/>
    <property type="molecule type" value="Genomic_DNA"/>
</dbReference>
<evidence type="ECO:0000256" key="3">
    <source>
        <dbReference type="ARBA" id="ARBA00022517"/>
    </source>
</evidence>
<reference evidence="10" key="2">
    <citation type="submission" date="2001-08" db="EMBL/GenBank/DDBJ databases">
        <title>Oryza sativa nipponbare(GA3) genomic DNA, chromosome 2, BAC clone:OJ1212_C01.</title>
        <authorList>
            <person name="Sasaki T."/>
            <person name="Matsumoto T."/>
            <person name="Yamamoto K."/>
        </authorList>
    </citation>
    <scope>NUCLEOTIDE SEQUENCE</scope>
</reference>
<feature type="compositionally biased region" description="Low complexity" evidence="8">
    <location>
        <begin position="158"/>
        <end position="169"/>
    </location>
</feature>
<reference evidence="9" key="1">
    <citation type="submission" date="2001-08" db="EMBL/GenBank/DDBJ databases">
        <title>Oryza sativa nipponbare(GA3) genomic DNA, chromosome 2, BAC clone:OJ1014_H03.</title>
        <authorList>
            <person name="Sasaki T."/>
            <person name="Matsumoto T."/>
            <person name="Yamamoto K."/>
        </authorList>
    </citation>
    <scope>NUCLEOTIDE SEQUENCE</scope>
</reference>
<gene>
    <name evidence="9" type="ORF">OJ1014_H03.24</name>
    <name evidence="10" type="ORF">OJ1212_C01.10</name>
</gene>
<feature type="compositionally biased region" description="Pro residues" evidence="8">
    <location>
        <begin position="101"/>
        <end position="110"/>
    </location>
</feature>
<keyword evidence="6" id="KW-0687">Ribonucleoprotein</keyword>
<dbReference type="AlphaFoldDB" id="Q6K950"/>
<dbReference type="EMBL" id="AP003980">
    <property type="protein sequence ID" value="BAD21457.1"/>
    <property type="molecule type" value="Genomic_DNA"/>
</dbReference>
<reference evidence="11" key="4">
    <citation type="journal article" date="2008" name="Nucleic Acids Res.">
        <title>The rice annotation project database (RAP-DB): 2008 update.</title>
        <authorList>
            <consortium name="The rice annotation project (RAP)"/>
        </authorList>
    </citation>
    <scope>GENOME REANNOTATION</scope>
    <source>
        <strain evidence="11">cv. Nipponbare</strain>
    </source>
</reference>
<dbReference type="GO" id="GO:0001522">
    <property type="term" value="P:pseudouridine synthesis"/>
    <property type="evidence" value="ECO:0007669"/>
    <property type="project" value="InterPro"/>
</dbReference>
<dbReference type="FunFam" id="2.20.28.40:FF:000001">
    <property type="entry name" value="H/ACA ribonucleoprotein complex subunit 3"/>
    <property type="match status" value="1"/>
</dbReference>
<evidence type="ECO:0000256" key="4">
    <source>
        <dbReference type="ARBA" id="ARBA00022552"/>
    </source>
</evidence>
<feature type="compositionally biased region" description="Basic and acidic residues" evidence="8">
    <location>
        <begin position="24"/>
        <end position="37"/>
    </location>
</feature>
<proteinExistence type="inferred from homology"/>
<keyword evidence="4" id="KW-0698">rRNA processing</keyword>
<reference evidence="11" key="3">
    <citation type="journal article" date="2005" name="Nature">
        <title>The map-based sequence of the rice genome.</title>
        <authorList>
            <consortium name="International rice genome sequencing project (IRGSP)"/>
            <person name="Matsumoto T."/>
            <person name="Wu J."/>
            <person name="Kanamori H."/>
            <person name="Katayose Y."/>
            <person name="Fujisawa M."/>
            <person name="Namiki N."/>
            <person name="Mizuno H."/>
            <person name="Yamamoto K."/>
            <person name="Antonio B.A."/>
            <person name="Baba T."/>
            <person name="Sakata K."/>
            <person name="Nagamura Y."/>
            <person name="Aoki H."/>
            <person name="Arikawa K."/>
            <person name="Arita K."/>
            <person name="Bito T."/>
            <person name="Chiden Y."/>
            <person name="Fujitsuka N."/>
            <person name="Fukunaka R."/>
            <person name="Hamada M."/>
            <person name="Harada C."/>
            <person name="Hayashi A."/>
            <person name="Hijishita S."/>
            <person name="Honda M."/>
            <person name="Hosokawa S."/>
            <person name="Ichikawa Y."/>
            <person name="Idonuma A."/>
            <person name="Iijima M."/>
            <person name="Ikeda M."/>
            <person name="Ikeno M."/>
            <person name="Ito K."/>
            <person name="Ito S."/>
            <person name="Ito T."/>
            <person name="Ito Y."/>
            <person name="Ito Y."/>
            <person name="Iwabuchi A."/>
            <person name="Kamiya K."/>
            <person name="Karasawa W."/>
            <person name="Kurita K."/>
            <person name="Katagiri S."/>
            <person name="Kikuta A."/>
            <person name="Kobayashi H."/>
            <person name="Kobayashi N."/>
            <person name="Machita K."/>
            <person name="Maehara T."/>
            <person name="Masukawa M."/>
            <person name="Mizubayashi T."/>
            <person name="Mukai Y."/>
            <person name="Nagasaki H."/>
            <person name="Nagata Y."/>
            <person name="Naito S."/>
            <person name="Nakashima M."/>
            <person name="Nakama Y."/>
            <person name="Nakamichi Y."/>
            <person name="Nakamura M."/>
            <person name="Meguro A."/>
            <person name="Negishi M."/>
            <person name="Ohta I."/>
            <person name="Ohta T."/>
            <person name="Okamoto M."/>
            <person name="Ono N."/>
            <person name="Saji S."/>
            <person name="Sakaguchi M."/>
            <person name="Sakai K."/>
            <person name="Shibata M."/>
            <person name="Shimokawa T."/>
            <person name="Song J."/>
            <person name="Takazaki Y."/>
            <person name="Terasawa K."/>
            <person name="Tsugane M."/>
            <person name="Tsuji K."/>
            <person name="Ueda S."/>
            <person name="Waki K."/>
            <person name="Yamagata H."/>
            <person name="Yamamoto M."/>
            <person name="Yamamoto S."/>
            <person name="Yamane H."/>
            <person name="Yoshiki S."/>
            <person name="Yoshihara R."/>
            <person name="Yukawa K."/>
            <person name="Zhong H."/>
            <person name="Yano M."/>
            <person name="Yuan Q."/>
            <person name="Ouyang S."/>
            <person name="Liu J."/>
            <person name="Jones K.M."/>
            <person name="Gansberger K."/>
            <person name="Moffat K."/>
            <person name="Hill J."/>
            <person name="Bera J."/>
            <person name="Fadrosh D."/>
            <person name="Jin S."/>
            <person name="Johri S."/>
            <person name="Kim M."/>
            <person name="Overton L."/>
            <person name="Reardon M."/>
            <person name="Tsitrin T."/>
            <person name="Vuong H."/>
            <person name="Weaver B."/>
            <person name="Ciecko A."/>
            <person name="Tallon L."/>
            <person name="Jackson J."/>
            <person name="Pai G."/>
            <person name="Aken S.V."/>
            <person name="Utterback T."/>
            <person name="Reidmuller S."/>
            <person name="Feldblyum T."/>
            <person name="Hsiao J."/>
            <person name="Zismann V."/>
            <person name="Iobst S."/>
            <person name="de Vazeille A.R."/>
            <person name="Buell C.R."/>
            <person name="Ying K."/>
            <person name="Li Y."/>
            <person name="Lu T."/>
            <person name="Huang Y."/>
            <person name="Zhao Q."/>
            <person name="Feng Q."/>
            <person name="Zhang L."/>
            <person name="Zhu J."/>
            <person name="Weng Q."/>
            <person name="Mu J."/>
            <person name="Lu Y."/>
            <person name="Fan D."/>
            <person name="Liu Y."/>
            <person name="Guan J."/>
            <person name="Zhang Y."/>
            <person name="Yu S."/>
            <person name="Liu X."/>
            <person name="Zhang Y."/>
            <person name="Hong G."/>
            <person name="Han B."/>
            <person name="Choisne N."/>
            <person name="Demange N."/>
            <person name="Orjeda G."/>
            <person name="Samain S."/>
            <person name="Cattolico L."/>
            <person name="Pelletier E."/>
            <person name="Couloux A."/>
            <person name="Segurens B."/>
            <person name="Wincker P."/>
            <person name="D'Hont A."/>
            <person name="Scarpelli C."/>
            <person name="Weissenbach J."/>
            <person name="Salanoubat M."/>
            <person name="Quetier F."/>
            <person name="Yu Y."/>
            <person name="Kim H.R."/>
            <person name="Rambo T."/>
            <person name="Currie J."/>
            <person name="Collura K."/>
            <person name="Luo M."/>
            <person name="Yang T."/>
            <person name="Ammiraju J.S.S."/>
            <person name="Engler F."/>
            <person name="Soderlund C."/>
            <person name="Wing R.A."/>
            <person name="Palmer L.E."/>
            <person name="de la Bastide M."/>
            <person name="Spiegel L."/>
            <person name="Nascimento L."/>
            <person name="Zutavern T."/>
            <person name="O'Shaughnessy A."/>
            <person name="Dike S."/>
            <person name="Dedhia N."/>
            <person name="Preston R."/>
            <person name="Balija V."/>
            <person name="McCombie W.R."/>
            <person name="Chow T."/>
            <person name="Chen H."/>
            <person name="Chung M."/>
            <person name="Chen C."/>
            <person name="Shaw J."/>
            <person name="Wu H."/>
            <person name="Hsiao K."/>
            <person name="Chao Y."/>
            <person name="Chu M."/>
            <person name="Cheng C."/>
            <person name="Hour A."/>
            <person name="Lee P."/>
            <person name="Lin S."/>
            <person name="Lin Y."/>
            <person name="Liou J."/>
            <person name="Liu S."/>
            <person name="Hsing Y."/>
            <person name="Raghuvanshi S."/>
            <person name="Mohanty A."/>
            <person name="Bharti A.K."/>
            <person name="Gaur A."/>
            <person name="Gupta V."/>
            <person name="Kumar D."/>
            <person name="Ravi V."/>
            <person name="Vij S."/>
            <person name="Kapur A."/>
            <person name="Khurana P."/>
            <person name="Khurana P."/>
            <person name="Khurana J.P."/>
            <person name="Tyagi A.K."/>
            <person name="Gaikwad K."/>
            <person name="Singh A."/>
            <person name="Dalal V."/>
            <person name="Srivastava S."/>
            <person name="Dixit A."/>
            <person name="Pal A.K."/>
            <person name="Ghazi I.A."/>
            <person name="Yadav M."/>
            <person name="Pandit A."/>
            <person name="Bhargava A."/>
            <person name="Sureshbabu K."/>
            <person name="Batra K."/>
            <person name="Sharma T.R."/>
            <person name="Mohapatra T."/>
            <person name="Singh N.K."/>
            <person name="Messing J."/>
            <person name="Nelson A.B."/>
            <person name="Fuks G."/>
            <person name="Kavchok S."/>
            <person name="Keizer G."/>
            <person name="Linton E."/>
            <person name="Llaca V."/>
            <person name="Song R."/>
            <person name="Tanyolac B."/>
            <person name="Young S."/>
            <person name="Ho-Il K."/>
            <person name="Hahn J.H."/>
            <person name="Sangsakoo G."/>
            <person name="Vanavichit A."/>
            <person name="de Mattos Luiz.A.T."/>
            <person name="Zimmer P.D."/>
            <person name="Malone G."/>
            <person name="Dellagostin O."/>
            <person name="de Oliveira A.C."/>
            <person name="Bevan M."/>
            <person name="Bancroft I."/>
            <person name="Minx P."/>
            <person name="Cordum H."/>
            <person name="Wilson R."/>
            <person name="Cheng Z."/>
            <person name="Jin W."/>
            <person name="Jiang J."/>
            <person name="Leong S.A."/>
            <person name="Iwama H."/>
            <person name="Gojobori T."/>
            <person name="Itoh T."/>
            <person name="Niimura Y."/>
            <person name="Fujii Y."/>
            <person name="Habara T."/>
            <person name="Sakai H."/>
            <person name="Sato Y."/>
            <person name="Wilson G."/>
            <person name="Kumar K."/>
            <person name="McCouch S."/>
            <person name="Juretic N."/>
            <person name="Hoen D."/>
            <person name="Wright S."/>
            <person name="Bruskiewich R."/>
            <person name="Bureau T."/>
            <person name="Miyao A."/>
            <person name="Hirochika H."/>
            <person name="Nishikawa T."/>
            <person name="Kadowaki K."/>
            <person name="Sugiura M."/>
            <person name="Burr B."/>
            <person name="Sasaki T."/>
        </authorList>
    </citation>
    <scope>NUCLEOTIDE SEQUENCE [LARGE SCALE GENOMIC DNA]</scope>
    <source>
        <strain evidence="11">cv. Nipponbare</strain>
    </source>
</reference>
<organism evidence="10 11">
    <name type="scientific">Oryza sativa subsp. japonica</name>
    <name type="common">Rice</name>
    <dbReference type="NCBI Taxonomy" id="39947"/>
    <lineage>
        <taxon>Eukaryota</taxon>
        <taxon>Viridiplantae</taxon>
        <taxon>Streptophyta</taxon>
        <taxon>Embryophyta</taxon>
        <taxon>Tracheophyta</taxon>
        <taxon>Spermatophyta</taxon>
        <taxon>Magnoliopsida</taxon>
        <taxon>Liliopsida</taxon>
        <taxon>Poales</taxon>
        <taxon>Poaceae</taxon>
        <taxon>BOP clade</taxon>
        <taxon>Oryzoideae</taxon>
        <taxon>Oryzeae</taxon>
        <taxon>Oryzinae</taxon>
        <taxon>Oryza</taxon>
        <taxon>Oryza sativa</taxon>
    </lineage>
</organism>
<evidence type="ECO:0000256" key="8">
    <source>
        <dbReference type="SAM" id="MobiDB-lite"/>
    </source>
</evidence>
<evidence type="ECO:0000313" key="11">
    <source>
        <dbReference type="Proteomes" id="UP000000763"/>
    </source>
</evidence>
<dbReference type="GO" id="GO:0030515">
    <property type="term" value="F:snoRNA binding"/>
    <property type="evidence" value="ECO:0007669"/>
    <property type="project" value="InterPro"/>
</dbReference>
<dbReference type="GO" id="GO:0006364">
    <property type="term" value="P:rRNA processing"/>
    <property type="evidence" value="ECO:0007669"/>
    <property type="project" value="UniProtKB-KW"/>
</dbReference>
<evidence type="ECO:0000256" key="5">
    <source>
        <dbReference type="ARBA" id="ARBA00023242"/>
    </source>
</evidence>
<comment type="subcellular location">
    <subcellularLocation>
        <location evidence="1">Nucleus</location>
        <location evidence="1">Nucleolus</location>
    </subcellularLocation>
</comment>